<dbReference type="AlphaFoldDB" id="A0A8S3XYT1"/>
<dbReference type="Proteomes" id="UP000691718">
    <property type="component" value="Unassembled WGS sequence"/>
</dbReference>
<evidence type="ECO:0000313" key="3">
    <source>
        <dbReference type="Proteomes" id="UP000691718"/>
    </source>
</evidence>
<accession>A0A8S3XYT1</accession>
<sequence>MKKGLINLNITKRWISYIKDDTNDKKILSRSDIIEKDRLATFKEKFQPLEQAGFRKNFSTIDHIHNLNLIIEKYIEHNRPLYLACIDYAKAFDSISHTSMYKALHECEAPTKTIDLIKDIYYKSKSRVKLERHGPEINICRGVRQGQVKIQGDPLSPRIFITVLQNIMKTLNWEKTGINVNSKLLSNLRFSDDIMLFSREDQEIRY</sequence>
<protein>
    <submittedName>
        <fullName evidence="2">(apollo) hypothetical protein</fullName>
    </submittedName>
</protein>
<dbReference type="Pfam" id="PF00078">
    <property type="entry name" value="RVT_1"/>
    <property type="match status" value="1"/>
</dbReference>
<name>A0A8S3XYT1_PARAO</name>
<dbReference type="PROSITE" id="PS50878">
    <property type="entry name" value="RT_POL"/>
    <property type="match status" value="1"/>
</dbReference>
<comment type="caution">
    <text evidence="2">The sequence shown here is derived from an EMBL/GenBank/DDBJ whole genome shotgun (WGS) entry which is preliminary data.</text>
</comment>
<proteinExistence type="predicted"/>
<feature type="domain" description="Reverse transcriptase" evidence="1">
    <location>
        <begin position="1"/>
        <end position="206"/>
    </location>
</feature>
<dbReference type="InterPro" id="IPR000477">
    <property type="entry name" value="RT_dom"/>
</dbReference>
<keyword evidence="3" id="KW-1185">Reference proteome</keyword>
<dbReference type="OrthoDB" id="410104at2759"/>
<dbReference type="PANTHER" id="PTHR47027">
    <property type="entry name" value="REVERSE TRANSCRIPTASE DOMAIN-CONTAINING PROTEIN"/>
    <property type="match status" value="1"/>
</dbReference>
<gene>
    <name evidence="2" type="ORF">PAPOLLO_LOCUS23822</name>
</gene>
<dbReference type="PANTHER" id="PTHR47027:SF8">
    <property type="entry name" value="RIBONUCLEASE H"/>
    <property type="match status" value="1"/>
</dbReference>
<dbReference type="EMBL" id="CAJQZP010001449">
    <property type="protein sequence ID" value="CAG5047221.1"/>
    <property type="molecule type" value="Genomic_DNA"/>
</dbReference>
<organism evidence="2 3">
    <name type="scientific">Parnassius apollo</name>
    <name type="common">Apollo butterfly</name>
    <name type="synonym">Papilio apollo</name>
    <dbReference type="NCBI Taxonomy" id="110799"/>
    <lineage>
        <taxon>Eukaryota</taxon>
        <taxon>Metazoa</taxon>
        <taxon>Ecdysozoa</taxon>
        <taxon>Arthropoda</taxon>
        <taxon>Hexapoda</taxon>
        <taxon>Insecta</taxon>
        <taxon>Pterygota</taxon>
        <taxon>Neoptera</taxon>
        <taxon>Endopterygota</taxon>
        <taxon>Lepidoptera</taxon>
        <taxon>Glossata</taxon>
        <taxon>Ditrysia</taxon>
        <taxon>Papilionoidea</taxon>
        <taxon>Papilionidae</taxon>
        <taxon>Parnassiinae</taxon>
        <taxon>Parnassini</taxon>
        <taxon>Parnassius</taxon>
        <taxon>Parnassius</taxon>
    </lineage>
</organism>
<reference evidence="2" key="1">
    <citation type="submission" date="2021-04" db="EMBL/GenBank/DDBJ databases">
        <authorList>
            <person name="Tunstrom K."/>
        </authorList>
    </citation>
    <scope>NUCLEOTIDE SEQUENCE</scope>
</reference>
<evidence type="ECO:0000313" key="2">
    <source>
        <dbReference type="EMBL" id="CAG5047221.1"/>
    </source>
</evidence>
<evidence type="ECO:0000259" key="1">
    <source>
        <dbReference type="PROSITE" id="PS50878"/>
    </source>
</evidence>